<reference evidence="1 2" key="1">
    <citation type="submission" date="2021-10" db="EMBL/GenBank/DDBJ databases">
        <authorList>
            <person name="Criscuolo A."/>
        </authorList>
    </citation>
    <scope>NUCLEOTIDE SEQUENCE [LARGE SCALE GENOMIC DNA]</scope>
    <source>
        <strain evidence="2">CIP 111899</strain>
    </source>
</reference>
<proteinExistence type="predicted"/>
<dbReference type="Proteomes" id="UP000789423">
    <property type="component" value="Unassembled WGS sequence"/>
</dbReference>
<dbReference type="RefSeq" id="WP_230573971.1">
    <property type="nucleotide sequence ID" value="NZ_CAKJTI010000003.1"/>
</dbReference>
<evidence type="ECO:0000313" key="2">
    <source>
        <dbReference type="Proteomes" id="UP000789423"/>
    </source>
</evidence>
<dbReference type="InterPro" id="IPR012341">
    <property type="entry name" value="6hp_glycosidase-like_sf"/>
</dbReference>
<protein>
    <submittedName>
        <fullName evidence="1">Uncharacterized protein</fullName>
    </submittedName>
</protein>
<dbReference type="EMBL" id="CAKJTI010000003">
    <property type="protein sequence ID" value="CAG9611708.1"/>
    <property type="molecule type" value="Genomic_DNA"/>
</dbReference>
<dbReference type="SUPFAM" id="SSF48208">
    <property type="entry name" value="Six-hairpin glycosidases"/>
    <property type="match status" value="1"/>
</dbReference>
<comment type="caution">
    <text evidence="1">The sequence shown here is derived from an EMBL/GenBank/DDBJ whole genome shotgun (WGS) entry which is preliminary data.</text>
</comment>
<dbReference type="InterPro" id="IPR008928">
    <property type="entry name" value="6-hairpin_glycosidase_sf"/>
</dbReference>
<keyword evidence="2" id="KW-1185">Reference proteome</keyword>
<organism evidence="1 2">
    <name type="scientific">Bacillus rhizoplanae</name>
    <dbReference type="NCBI Taxonomy" id="2880966"/>
    <lineage>
        <taxon>Bacteria</taxon>
        <taxon>Bacillati</taxon>
        <taxon>Bacillota</taxon>
        <taxon>Bacilli</taxon>
        <taxon>Bacillales</taxon>
        <taxon>Bacillaceae</taxon>
        <taxon>Bacillus</taxon>
    </lineage>
</organism>
<sequence>MKKPWKVMTTVAVVSSLLLSVGCTGKKEETTAKEKSTYVVPVTDYTFDTAANMFAYAEFELAGEPLAESLGLDLDLLDAQKQNKPTKFDYMAGIESYEYSEEGMYEVVEKSGLGFHLLHAPIVQKMTKETNKEAPSWLEERFYTLADSVGYPHKEIFANMYPTFMEYAGGDPHYTQKVDTSIYAENDDKTYVPAFQMDFKTLRWDRSKMNKTLTPAAYGSAFLKQALWAGDFLGGFHTVDKDEELEATSNTQDQDPNIRLGVSSADGMQGVILTEEIWNKLSYIRDGLFYDANTKQLTNGAGSKYSPESGLVYLPHEIKVNEDEKNGIAKAGQLEVKDARSMLRDQWMMLWPTAEFFGMTDQRPDNKNVNPAFQATFDGAPFAKAVAENTDSDAANDVKADDPYSLNRDVMLQVFKNIEAMHYNKETGAFVTEHSGTEQGKRIDTFDAGYMVEALRIFQRAIDGMPVGYASGAEAQGLQTEEGKRALNMIKTQADFLLKNMKTKDGFMANSYTIGKGQDTEPVTLEAQLGAIRGLTAAFLATKDETYREEARKLYDLVDRKMWNKEAHAYETKKGEMKYTPYTAGSVSAVLRVALQNLSNTDADKTKYDSLEQKTITSRYVDFYDQVINGPSLKEGMQTSEFWDTGDVYIKGKLGNADKDNVPQIQSGHGKYGIAPVLVNVEVKKEK</sequence>
<dbReference type="Gene3D" id="1.50.10.10">
    <property type="match status" value="1"/>
</dbReference>
<accession>A0ABM8Y7Q9</accession>
<name>A0ABM8Y7Q9_9BACI</name>
<dbReference type="PROSITE" id="PS51257">
    <property type="entry name" value="PROKAR_LIPOPROTEIN"/>
    <property type="match status" value="1"/>
</dbReference>
<gene>
    <name evidence="1" type="ORF">BACCIP111899_00880</name>
</gene>
<evidence type="ECO:0000313" key="1">
    <source>
        <dbReference type="EMBL" id="CAG9611708.1"/>
    </source>
</evidence>